<comment type="similarity">
    <text evidence="1">Belongs to the cornifelin family.</text>
</comment>
<dbReference type="AlphaFoldDB" id="A0A0C2MTS9"/>
<reference evidence="2 3" key="1">
    <citation type="journal article" date="2014" name="Genome Biol. Evol.">
        <title>The genome of the myxosporean Thelohanellus kitauei shows adaptations to nutrient acquisition within its fish host.</title>
        <authorList>
            <person name="Yang Y."/>
            <person name="Xiong J."/>
            <person name="Zhou Z."/>
            <person name="Huo F."/>
            <person name="Miao W."/>
            <person name="Ran C."/>
            <person name="Liu Y."/>
            <person name="Zhang J."/>
            <person name="Feng J."/>
            <person name="Wang M."/>
            <person name="Wang M."/>
            <person name="Wang L."/>
            <person name="Yao B."/>
        </authorList>
    </citation>
    <scope>NUCLEOTIDE SEQUENCE [LARGE SCALE GENOMIC DNA]</scope>
    <source>
        <strain evidence="2">Wuqing</strain>
    </source>
</reference>
<protein>
    <submittedName>
        <fullName evidence="2">Protein MID1-COMPLEMENTING ACTIVITY 1</fullName>
    </submittedName>
</protein>
<dbReference type="OrthoDB" id="5946211at2759"/>
<dbReference type="Proteomes" id="UP000031668">
    <property type="component" value="Unassembled WGS sequence"/>
</dbReference>
<keyword evidence="3" id="KW-1185">Reference proteome</keyword>
<dbReference type="NCBIfam" id="TIGR01571">
    <property type="entry name" value="A_thal_Cys_rich"/>
    <property type="match status" value="1"/>
</dbReference>
<dbReference type="InterPro" id="IPR006461">
    <property type="entry name" value="PLAC_motif_containing"/>
</dbReference>
<accession>A0A0C2MTS9</accession>
<dbReference type="EMBL" id="JWZT01003130">
    <property type="protein sequence ID" value="KII67580.1"/>
    <property type="molecule type" value="Genomic_DNA"/>
</dbReference>
<evidence type="ECO:0000313" key="3">
    <source>
        <dbReference type="Proteomes" id="UP000031668"/>
    </source>
</evidence>
<evidence type="ECO:0000313" key="2">
    <source>
        <dbReference type="EMBL" id="KII67580.1"/>
    </source>
</evidence>
<gene>
    <name evidence="2" type="ORF">RF11_14314</name>
</gene>
<dbReference type="OMA" id="EMDAKIC"/>
<evidence type="ECO:0000256" key="1">
    <source>
        <dbReference type="ARBA" id="ARBA00009024"/>
    </source>
</evidence>
<organism evidence="2 3">
    <name type="scientific">Thelohanellus kitauei</name>
    <name type="common">Myxosporean</name>
    <dbReference type="NCBI Taxonomy" id="669202"/>
    <lineage>
        <taxon>Eukaryota</taxon>
        <taxon>Metazoa</taxon>
        <taxon>Cnidaria</taxon>
        <taxon>Myxozoa</taxon>
        <taxon>Myxosporea</taxon>
        <taxon>Bivalvulida</taxon>
        <taxon>Platysporina</taxon>
        <taxon>Myxobolidae</taxon>
        <taxon>Thelohanellus</taxon>
    </lineage>
</organism>
<dbReference type="PANTHER" id="PTHR15907">
    <property type="entry name" value="DUF614 FAMILY PROTEIN-RELATED"/>
    <property type="match status" value="1"/>
</dbReference>
<dbReference type="Pfam" id="PF04749">
    <property type="entry name" value="PLAC8"/>
    <property type="match status" value="1"/>
</dbReference>
<sequence length="127" mass="14228">MFLIHQYTQNTSDDMLSIINTHHLYSCTRVQEQGIFGCCSNCESCLTSFFFPCIAAGRIAESMNDSCVLWGLLECCFPNCVAIVLRNKVRGNRNIDGNILGDFCCGFFCTCCVLSQSFTEMDAKICR</sequence>
<name>A0A0C2MTS9_THEKT</name>
<proteinExistence type="inferred from homology"/>
<comment type="caution">
    <text evidence="2">The sequence shown here is derived from an EMBL/GenBank/DDBJ whole genome shotgun (WGS) entry which is preliminary data.</text>
</comment>